<keyword evidence="2" id="KW-0732">Signal</keyword>
<feature type="coiled-coil region" evidence="1">
    <location>
        <begin position="202"/>
        <end position="262"/>
    </location>
</feature>
<evidence type="ECO:0000256" key="2">
    <source>
        <dbReference type="SAM" id="SignalP"/>
    </source>
</evidence>
<protein>
    <submittedName>
        <fullName evidence="3">Uncharacterized protein</fullName>
    </submittedName>
</protein>
<evidence type="ECO:0000256" key="1">
    <source>
        <dbReference type="SAM" id="Coils"/>
    </source>
</evidence>
<comment type="caution">
    <text evidence="3">The sequence shown here is derived from an EMBL/GenBank/DDBJ whole genome shotgun (WGS) entry which is preliminary data.</text>
</comment>
<keyword evidence="1" id="KW-0175">Coiled coil</keyword>
<evidence type="ECO:0000313" key="3">
    <source>
        <dbReference type="EMBL" id="MCW1886602.1"/>
    </source>
</evidence>
<accession>A0ABT3FSP5</accession>
<evidence type="ECO:0000313" key="4">
    <source>
        <dbReference type="Proteomes" id="UP001207930"/>
    </source>
</evidence>
<dbReference type="Proteomes" id="UP001207930">
    <property type="component" value="Unassembled WGS sequence"/>
</dbReference>
<gene>
    <name evidence="3" type="ORF">OKA04_17825</name>
</gene>
<feature type="signal peptide" evidence="2">
    <location>
        <begin position="1"/>
        <end position="20"/>
    </location>
</feature>
<dbReference type="RefSeq" id="WP_264502558.1">
    <property type="nucleotide sequence ID" value="NZ_JAPDDS010000011.1"/>
</dbReference>
<feature type="chain" id="PRO_5045367526" evidence="2">
    <location>
        <begin position="21"/>
        <end position="263"/>
    </location>
</feature>
<name>A0ABT3FSP5_9BACT</name>
<dbReference type="EMBL" id="JAPDDS010000011">
    <property type="protein sequence ID" value="MCW1886602.1"/>
    <property type="molecule type" value="Genomic_DNA"/>
</dbReference>
<reference evidence="3 4" key="1">
    <citation type="submission" date="2022-10" db="EMBL/GenBank/DDBJ databases">
        <title>Luteolibacter flavescens strain MCCC 1K03193, whole genome shotgun sequencing project.</title>
        <authorList>
            <person name="Zhao G."/>
            <person name="Shen L."/>
        </authorList>
    </citation>
    <scope>NUCLEOTIDE SEQUENCE [LARGE SCALE GENOMIC DNA]</scope>
    <source>
        <strain evidence="3 4">MCCC 1K03193</strain>
    </source>
</reference>
<keyword evidence="4" id="KW-1185">Reference proteome</keyword>
<sequence>MKRYTLIALAAALFPLAGHAEEKALWEIQGRLDGGKNARLNGWMKEFFAKEGSTAPIGDKAVFRIAGFENEATEEEDWVAEIRDLADMGAVIKEIEEKIKPDEQGRYLMEEEGMSFLVWKDGDSLLRLASPPVNAGTTVATTAPLEGDAWVSGWVNLSGISELKELESESLELPESLSFTASSAGEGIVLNVSAGLKSKELAETAKGLLEGFKDELTAASEETEKLPPVTFASEGKKLTIKIELTEAHLDDLIKEVKKAIEER</sequence>
<organism evidence="3 4">
    <name type="scientific">Luteolibacter flavescens</name>
    <dbReference type="NCBI Taxonomy" id="1859460"/>
    <lineage>
        <taxon>Bacteria</taxon>
        <taxon>Pseudomonadati</taxon>
        <taxon>Verrucomicrobiota</taxon>
        <taxon>Verrucomicrobiia</taxon>
        <taxon>Verrucomicrobiales</taxon>
        <taxon>Verrucomicrobiaceae</taxon>
        <taxon>Luteolibacter</taxon>
    </lineage>
</organism>
<proteinExistence type="predicted"/>